<dbReference type="EMBL" id="KN559225">
    <property type="protein sequence ID" value="KHJ86856.1"/>
    <property type="molecule type" value="Genomic_DNA"/>
</dbReference>
<dbReference type="InterPro" id="IPR036691">
    <property type="entry name" value="Endo/exonu/phosph_ase_sf"/>
</dbReference>
<reference evidence="2 3" key="1">
    <citation type="submission" date="2014-03" db="EMBL/GenBank/DDBJ databases">
        <title>Draft genome of the hookworm Oesophagostomum dentatum.</title>
        <authorList>
            <person name="Mitreva M."/>
        </authorList>
    </citation>
    <scope>NUCLEOTIDE SEQUENCE [LARGE SCALE GENOMIC DNA]</scope>
    <source>
        <strain evidence="2 3">OD-Hann</strain>
    </source>
</reference>
<dbReference type="GO" id="GO:0000288">
    <property type="term" value="P:nuclear-transcribed mRNA catabolic process, deadenylation-dependent decay"/>
    <property type="evidence" value="ECO:0007669"/>
    <property type="project" value="TreeGrafter"/>
</dbReference>
<dbReference type="OrthoDB" id="412787at2759"/>
<feature type="compositionally biased region" description="Low complexity" evidence="1">
    <location>
        <begin position="126"/>
        <end position="139"/>
    </location>
</feature>
<sequence length="519" mass="58774">MLSKLFGFLNELFTRSRTQQWERVLGRQLQIVDSVERRAPSKRSTRTFPYSPSRLQRTPLPMLVPQNSILLWKEPVDPADIEKPPTLSLLFDFSHNGSPLLVALRRPVTEPFTETAKRIEAKIRKLASPQKSKKSSPAPVTEQSNGDVVVSVEAPDLQTVESLTLEDVMTSQQGLIIGGHSYSIIRDPPDIASLTCALKPVAGCPIYPAIDFRQGSIDKLPAIHWYIYTRQLEESSNGKSKENGSKETIRILDGSPRKFAVSNCEYRWTGSSYVPSSIDTGKRLLVVADLGPHAIVKCGVSKFAVETVDEPLLCEENVQWCQEERPSNCLRVVSYNILADLYLDLSGPQESLYFPYCPKAYQMYEYRYPLILKELLSYDMDLCFLQEVDHRMQMRYLSALFQSIDLEMCFSKKEKEVTEGSVIAYRRQRFELVSSECHGIAALLESSGSDVNRILSSSTESLEIFTSRPTTIQILVLRDRDSGDLIICGNTHLHHNPKHEHLKVIQATVAVRKLDRYLK</sequence>
<evidence type="ECO:0000313" key="2">
    <source>
        <dbReference type="EMBL" id="KHJ86856.1"/>
    </source>
</evidence>
<dbReference type="Gene3D" id="3.60.10.10">
    <property type="entry name" value="Endonuclease/exonuclease/phosphatase"/>
    <property type="match status" value="1"/>
</dbReference>
<dbReference type="GO" id="GO:0005739">
    <property type="term" value="C:mitochondrion"/>
    <property type="evidence" value="ECO:0007669"/>
    <property type="project" value="TreeGrafter"/>
</dbReference>
<accession>A0A0B1SSH8</accession>
<name>A0A0B1SSH8_OESDE</name>
<dbReference type="Proteomes" id="UP000053660">
    <property type="component" value="Unassembled WGS sequence"/>
</dbReference>
<evidence type="ECO:0000256" key="1">
    <source>
        <dbReference type="SAM" id="MobiDB-lite"/>
    </source>
</evidence>
<evidence type="ECO:0000313" key="3">
    <source>
        <dbReference type="Proteomes" id="UP000053660"/>
    </source>
</evidence>
<feature type="non-terminal residue" evidence="2">
    <location>
        <position position="519"/>
    </location>
</feature>
<dbReference type="PANTHER" id="PTHR12121:SF37">
    <property type="entry name" value="2',5'-PHOSPHODIESTERASE 12"/>
    <property type="match status" value="1"/>
</dbReference>
<keyword evidence="3" id="KW-1185">Reference proteome</keyword>
<feature type="region of interest" description="Disordered" evidence="1">
    <location>
        <begin position="126"/>
        <end position="147"/>
    </location>
</feature>
<dbReference type="SUPFAM" id="SSF56219">
    <property type="entry name" value="DNase I-like"/>
    <property type="match status" value="1"/>
</dbReference>
<dbReference type="InterPro" id="IPR050410">
    <property type="entry name" value="CCR4/nocturin_mRNA_transcr"/>
</dbReference>
<proteinExistence type="predicted"/>
<gene>
    <name evidence="2" type="ORF">OESDEN_13380</name>
</gene>
<dbReference type="GO" id="GO:0000175">
    <property type="term" value="F:3'-5'-RNA exonuclease activity"/>
    <property type="evidence" value="ECO:0007669"/>
    <property type="project" value="TreeGrafter"/>
</dbReference>
<protein>
    <recommendedName>
        <fullName evidence="4">Endonuclease/exonuclease/phosphatase family protein</fullName>
    </recommendedName>
</protein>
<organism evidence="2 3">
    <name type="scientific">Oesophagostomum dentatum</name>
    <name type="common">Nodular worm</name>
    <dbReference type="NCBI Taxonomy" id="61180"/>
    <lineage>
        <taxon>Eukaryota</taxon>
        <taxon>Metazoa</taxon>
        <taxon>Ecdysozoa</taxon>
        <taxon>Nematoda</taxon>
        <taxon>Chromadorea</taxon>
        <taxon>Rhabditida</taxon>
        <taxon>Rhabditina</taxon>
        <taxon>Rhabditomorpha</taxon>
        <taxon>Strongyloidea</taxon>
        <taxon>Strongylidae</taxon>
        <taxon>Oesophagostomum</taxon>
    </lineage>
</organism>
<dbReference type="PANTHER" id="PTHR12121">
    <property type="entry name" value="CARBON CATABOLITE REPRESSOR PROTEIN 4"/>
    <property type="match status" value="1"/>
</dbReference>
<dbReference type="AlphaFoldDB" id="A0A0B1SSH8"/>
<evidence type="ECO:0008006" key="4">
    <source>
        <dbReference type="Google" id="ProtNLM"/>
    </source>
</evidence>